<dbReference type="PANTHER" id="PTHR10629:SF52">
    <property type="entry name" value="DNA (CYTOSINE-5)-METHYLTRANSFERASE 1"/>
    <property type="match status" value="1"/>
</dbReference>
<dbReference type="AlphaFoldDB" id="A0A094QJ54"/>
<evidence type="ECO:0000256" key="2">
    <source>
        <dbReference type="ARBA" id="ARBA00022603"/>
    </source>
</evidence>
<dbReference type="PROSITE" id="PS00094">
    <property type="entry name" value="C5_MTASE_1"/>
    <property type="match status" value="1"/>
</dbReference>
<dbReference type="GO" id="GO:0005634">
    <property type="term" value="C:nucleus"/>
    <property type="evidence" value="ECO:0007669"/>
    <property type="project" value="TreeGrafter"/>
</dbReference>
<evidence type="ECO:0000256" key="3">
    <source>
        <dbReference type="ARBA" id="ARBA00022679"/>
    </source>
</evidence>
<dbReference type="EMBL" id="JNSL01000148">
    <property type="protein sequence ID" value="KGA14431.1"/>
    <property type="molecule type" value="Genomic_DNA"/>
</dbReference>
<evidence type="ECO:0000313" key="6">
    <source>
        <dbReference type="EMBL" id="KGA14431.1"/>
    </source>
</evidence>
<gene>
    <name evidence="6" type="ORF">GM51_17295</name>
</gene>
<dbReference type="GO" id="GO:0003886">
    <property type="term" value="F:DNA (cytosine-5-)-methyltransferase activity"/>
    <property type="evidence" value="ECO:0007669"/>
    <property type="project" value="UniProtKB-EC"/>
</dbReference>
<sequence>MGLIIGYPGPSSLAMPPSKSKKAKGNPLKAAVKGLFQKAIDAFTQRKSEQAKEPKAELKAPKKPYRVVELFAGVGGFRIGLEKVLKGKAFQVVWSNQYEPGSAKQWASRVYEYKFPDTKDSKHSNKLVEDAIAAGEVPAHDVLVGGFPCQDYSVAKPNNQSKGIEGKKGVLWWSIYEIAKKHKPEFLILENVDRLVKSPAKQRGRDFAIMLKCLADLGYVVEWRVINAAEYGMPQRRRRVFIVGYKAKEKLGLLRAEQTPENVLLNDGVLARAFPVQTIKPSVALDDDEEESEEEVEVQEQMELFQEASWTPARTVIEGDPHEITENFNKGNAKHDPFMNAGLMIPGKGGKPTVWTAKVYPKHKGSRINLGDLLIHEDKVPEEFVIDSQSLKSWVHQKGSKTEVRTNYLTSFAAIQKLFEKAGVQAKLSNTQKRAWGKALAAYWDENPTQCKPINLVDEETGKEVAVTWQLISETRFDYEFKEGPLPMPDPLDRPFRTIITSEGGSSPSRFKHVICRECAKNWAKKGKVLDHDCVKAGKFRRLTPEELEQGNMFPSGHTRYCKLDNKKTEVDAKHRAFFMGNALVVGIVERIGKTLVKG</sequence>
<evidence type="ECO:0000256" key="1">
    <source>
        <dbReference type="ARBA" id="ARBA00011975"/>
    </source>
</evidence>
<dbReference type="GO" id="GO:0044027">
    <property type="term" value="P:negative regulation of gene expression via chromosomal CpG island methylation"/>
    <property type="evidence" value="ECO:0007669"/>
    <property type="project" value="TreeGrafter"/>
</dbReference>
<organism evidence="6">
    <name type="scientific">freshwater metagenome</name>
    <dbReference type="NCBI Taxonomy" id="449393"/>
    <lineage>
        <taxon>unclassified sequences</taxon>
        <taxon>metagenomes</taxon>
        <taxon>ecological metagenomes</taxon>
    </lineage>
</organism>
<dbReference type="PANTHER" id="PTHR10629">
    <property type="entry name" value="CYTOSINE-SPECIFIC METHYLTRANSFERASE"/>
    <property type="match status" value="1"/>
</dbReference>
<dbReference type="SUPFAM" id="SSF53335">
    <property type="entry name" value="S-adenosyl-L-methionine-dependent methyltransferases"/>
    <property type="match status" value="1"/>
</dbReference>
<dbReference type="Pfam" id="PF00145">
    <property type="entry name" value="DNA_methylase"/>
    <property type="match status" value="1"/>
</dbReference>
<keyword evidence="3" id="KW-0808">Transferase</keyword>
<proteinExistence type="predicted"/>
<feature type="region of interest" description="Disordered" evidence="5">
    <location>
        <begin position="1"/>
        <end position="26"/>
    </location>
</feature>
<dbReference type="GO" id="GO:0003677">
    <property type="term" value="F:DNA binding"/>
    <property type="evidence" value="ECO:0007669"/>
    <property type="project" value="TreeGrafter"/>
</dbReference>
<protein>
    <recommendedName>
        <fullName evidence="1">DNA (cytosine-5-)-methyltransferase</fullName>
        <ecNumber evidence="1">2.1.1.37</ecNumber>
    </recommendedName>
</protein>
<dbReference type="EC" id="2.1.1.37" evidence="1"/>
<accession>A0A094QJ54</accession>
<dbReference type="Gene3D" id="3.40.50.150">
    <property type="entry name" value="Vaccinia Virus protein VP39"/>
    <property type="match status" value="1"/>
</dbReference>
<dbReference type="InterPro" id="IPR001525">
    <property type="entry name" value="C5_MeTfrase"/>
</dbReference>
<dbReference type="PROSITE" id="PS51679">
    <property type="entry name" value="SAM_MT_C5"/>
    <property type="match status" value="1"/>
</dbReference>
<keyword evidence="4" id="KW-0949">S-adenosyl-L-methionine</keyword>
<dbReference type="InterPro" id="IPR018117">
    <property type="entry name" value="C5_DNA_meth_AS"/>
</dbReference>
<evidence type="ECO:0000256" key="4">
    <source>
        <dbReference type="ARBA" id="ARBA00022691"/>
    </source>
</evidence>
<dbReference type="InterPro" id="IPR029063">
    <property type="entry name" value="SAM-dependent_MTases_sf"/>
</dbReference>
<dbReference type="GO" id="GO:0032259">
    <property type="term" value="P:methylation"/>
    <property type="evidence" value="ECO:0007669"/>
    <property type="project" value="UniProtKB-KW"/>
</dbReference>
<dbReference type="PRINTS" id="PR00105">
    <property type="entry name" value="C5METTRFRASE"/>
</dbReference>
<dbReference type="NCBIfam" id="TIGR00675">
    <property type="entry name" value="dcm"/>
    <property type="match status" value="1"/>
</dbReference>
<name>A0A094QJ54_9ZZZZ</name>
<reference evidence="6" key="1">
    <citation type="submission" date="2014-06" db="EMBL/GenBank/DDBJ databases">
        <title>Key roles for freshwater Actinobacteria revealed by deep metagenomic sequencing.</title>
        <authorList>
            <person name="Ghai R."/>
            <person name="Mizuno C.M."/>
            <person name="Picazo A."/>
            <person name="Camacho A."/>
            <person name="Rodriguez-Valera F."/>
        </authorList>
    </citation>
    <scope>NUCLEOTIDE SEQUENCE</scope>
</reference>
<comment type="caution">
    <text evidence="6">The sequence shown here is derived from an EMBL/GenBank/DDBJ whole genome shotgun (WGS) entry which is preliminary data.</text>
</comment>
<evidence type="ECO:0000256" key="5">
    <source>
        <dbReference type="SAM" id="MobiDB-lite"/>
    </source>
</evidence>
<keyword evidence="2" id="KW-0489">Methyltransferase</keyword>
<dbReference type="InterPro" id="IPR050390">
    <property type="entry name" value="C5-Methyltransferase"/>
</dbReference>